<evidence type="ECO:0008006" key="7">
    <source>
        <dbReference type="Google" id="ProtNLM"/>
    </source>
</evidence>
<dbReference type="OrthoDB" id="9803716at2"/>
<evidence type="ECO:0000259" key="4">
    <source>
        <dbReference type="Pfam" id="PF18840"/>
    </source>
</evidence>
<evidence type="ECO:0000256" key="1">
    <source>
        <dbReference type="SAM" id="MobiDB-lite"/>
    </source>
</evidence>
<evidence type="ECO:0000259" key="2">
    <source>
        <dbReference type="Pfam" id="PF06114"/>
    </source>
</evidence>
<sequence length="699" mass="79405">MAYKKKSAETKRQEVEQLAEDRNDQVDSHFQSSDNMKEYLNFMSKFYDYSVGNSTLIQKQFPGANAVGGFQFWKEQGFSVQKGEKGSKILVPAPFKTFERQENGETKQVGLNKATKAEKAKIDRGEINVQEHRHYKTAAVFDISQTNATAADLPKIYPNKWLEGSVENYQAFYHSMERYSNNMNVDVLTEPMEELGAAKGQYIEYTQASPGGASSFHRAIQLNPRNDELQNVKTLIHEAAHAQLHGRDKEGKDLPHSEKEFQAEMTAYTVSTHFGLDTSDYSLDYLHTYNQQHDTTTDKVALLQGVKDTSYDMITHLEDDLQIENTYEEASTNELQERFQNYEVVANGTVQTIGEMDADTFRSTFEDRYGNNLLAHGDVRGETVEQEVQAFNDLKDPALASHNNVKIVDPTIEEPQAYVEWSETKMDGNVMALSEMDKALAQANRNSMGDIGYDKTKVQVMMPPDEANEQQVIAADRLEIGDGSYHDLKSELDRQGYSFHREHLNDQSYLQEIYTPDAFEQTFEDLAVKIQEHKDGHTSMDNSDLYESQRQDVQAFTEEHGYVPGATAEAIHQATTMDVQEQQQDRAAVNQSVQLASAYTSYHDHVTNEQGQKNPDMETVLDRVESQNAYEALKEQAVDQNVLTVDTVDRLEQRLKGETITEKEPTWPFEQADTKSVSKEETVEESPTRQTVRQNGMSM</sequence>
<feature type="compositionally biased region" description="Basic and acidic residues" evidence="1">
    <location>
        <begin position="1"/>
        <end position="27"/>
    </location>
</feature>
<feature type="region of interest" description="Disordered" evidence="1">
    <location>
        <begin position="659"/>
        <end position="699"/>
    </location>
</feature>
<proteinExistence type="predicted"/>
<feature type="domain" description="N-terminal" evidence="3">
    <location>
        <begin position="24"/>
        <end position="115"/>
    </location>
</feature>
<dbReference type="Pfam" id="PF06114">
    <property type="entry name" value="Peptidase_M78"/>
    <property type="match status" value="1"/>
</dbReference>
<dbReference type="GO" id="GO:0003697">
    <property type="term" value="F:single-stranded DNA binding"/>
    <property type="evidence" value="ECO:0007669"/>
    <property type="project" value="InterPro"/>
</dbReference>
<name>A0A510Y7R9_MARHA</name>
<dbReference type="InterPro" id="IPR013610">
    <property type="entry name" value="ArdC_N"/>
</dbReference>
<dbReference type="Pfam" id="PF18840">
    <property type="entry name" value="LPD25"/>
    <property type="match status" value="1"/>
</dbReference>
<dbReference type="InterPro" id="IPR010359">
    <property type="entry name" value="IrrE_HExxH"/>
</dbReference>
<dbReference type="Pfam" id="PF08401">
    <property type="entry name" value="ArdcN"/>
    <property type="match status" value="1"/>
</dbReference>
<feature type="domain" description="Large polyvalent protein associated" evidence="4">
    <location>
        <begin position="411"/>
        <end position="500"/>
    </location>
</feature>
<dbReference type="STRING" id="1371.GCA_900166605_01025"/>
<dbReference type="Proteomes" id="UP000321051">
    <property type="component" value="Unassembled WGS sequence"/>
</dbReference>
<evidence type="ECO:0000313" key="6">
    <source>
        <dbReference type="Proteomes" id="UP000321051"/>
    </source>
</evidence>
<evidence type="ECO:0000313" key="5">
    <source>
        <dbReference type="EMBL" id="GEK59420.1"/>
    </source>
</evidence>
<feature type="compositionally biased region" description="Basic and acidic residues" evidence="1">
    <location>
        <begin position="672"/>
        <end position="681"/>
    </location>
</feature>
<feature type="region of interest" description="Disordered" evidence="1">
    <location>
        <begin position="1"/>
        <end position="31"/>
    </location>
</feature>
<organism evidence="5 6">
    <name type="scientific">Marinococcus halophilus</name>
    <dbReference type="NCBI Taxonomy" id="1371"/>
    <lineage>
        <taxon>Bacteria</taxon>
        <taxon>Bacillati</taxon>
        <taxon>Bacillota</taxon>
        <taxon>Bacilli</taxon>
        <taxon>Bacillales</taxon>
        <taxon>Bacillaceae</taxon>
        <taxon>Marinococcus</taxon>
    </lineage>
</organism>
<feature type="domain" description="IrrE N-terminal-like" evidence="2">
    <location>
        <begin position="197"/>
        <end position="268"/>
    </location>
</feature>
<comment type="caution">
    <text evidence="5">The sequence shown here is derived from an EMBL/GenBank/DDBJ whole genome shotgun (WGS) entry which is preliminary data.</text>
</comment>
<dbReference type="AlphaFoldDB" id="A0A510Y7R9"/>
<accession>A0A510Y7R9</accession>
<protein>
    <recommendedName>
        <fullName evidence="7">LtrC-like protein</fullName>
    </recommendedName>
</protein>
<dbReference type="InterPro" id="IPR041045">
    <property type="entry name" value="LPD25"/>
</dbReference>
<dbReference type="RefSeq" id="WP_094908703.1">
    <property type="nucleotide sequence ID" value="NZ_BJUN01000014.1"/>
</dbReference>
<reference evidence="5 6" key="1">
    <citation type="submission" date="2019-07" db="EMBL/GenBank/DDBJ databases">
        <title>Whole genome shotgun sequence of Marinococcus halophilus NBRC 102359.</title>
        <authorList>
            <person name="Hosoyama A."/>
            <person name="Uohara A."/>
            <person name="Ohji S."/>
            <person name="Ichikawa N."/>
        </authorList>
    </citation>
    <scope>NUCLEOTIDE SEQUENCE [LARGE SCALE GENOMIC DNA]</scope>
    <source>
        <strain evidence="5 6">NBRC 102359</strain>
    </source>
</reference>
<feature type="compositionally biased region" description="Polar residues" evidence="1">
    <location>
        <begin position="688"/>
        <end position="699"/>
    </location>
</feature>
<keyword evidence="6" id="KW-1185">Reference proteome</keyword>
<evidence type="ECO:0000259" key="3">
    <source>
        <dbReference type="Pfam" id="PF08401"/>
    </source>
</evidence>
<gene>
    <name evidence="5" type="ORF">MHA01_23250</name>
</gene>
<dbReference type="EMBL" id="BJUN01000014">
    <property type="protein sequence ID" value="GEK59420.1"/>
    <property type="molecule type" value="Genomic_DNA"/>
</dbReference>